<dbReference type="STRING" id="311403.Arad_2976"/>
<sequence>MNLAFPHSIMWMTASFTASPATSNTITDAGYPVDFRAKAPEAGGMIANRATMMHLLTTSPLAGRVEAALR</sequence>
<dbReference type="KEGG" id="ara:Arad_2976"/>
<accession>B9JH37</accession>
<dbReference type="AlphaFoldDB" id="B9JH37"/>
<evidence type="ECO:0000313" key="1">
    <source>
        <dbReference type="EMBL" id="ACM27034.1"/>
    </source>
</evidence>
<dbReference type="Proteomes" id="UP000001600">
    <property type="component" value="Chromosome 1"/>
</dbReference>
<dbReference type="HOGENOM" id="CLU_2748758_0_0_5"/>
<reference evidence="1 2" key="1">
    <citation type="journal article" date="2009" name="J. Bacteriol.">
        <title>Genome sequences of three Agrobacterium biovars help elucidate the evolution of multichromosome genomes in bacteria.</title>
        <authorList>
            <person name="Slater S.C."/>
            <person name="Goldman B.S."/>
            <person name="Goodner B."/>
            <person name="Setubal J.C."/>
            <person name="Farrand S.K."/>
            <person name="Nester E.W."/>
            <person name="Burr T.J."/>
            <person name="Banta L."/>
            <person name="Dickerman A.W."/>
            <person name="Paulsen I."/>
            <person name="Otten L."/>
            <person name="Suen G."/>
            <person name="Welch R."/>
            <person name="Almeida N.F."/>
            <person name="Arnold F."/>
            <person name="Burton O.T."/>
            <person name="Du Z."/>
            <person name="Ewing A."/>
            <person name="Godsy E."/>
            <person name="Heisel S."/>
            <person name="Houmiel K.L."/>
            <person name="Jhaveri J."/>
            <person name="Lu J."/>
            <person name="Miller N.M."/>
            <person name="Norton S."/>
            <person name="Chen Q."/>
            <person name="Phoolcharoen W."/>
            <person name="Ohlin V."/>
            <person name="Ondrusek D."/>
            <person name="Pride N."/>
            <person name="Stricklin S.L."/>
            <person name="Sun J."/>
            <person name="Wheeler C."/>
            <person name="Wilson L."/>
            <person name="Zhu H."/>
            <person name="Wood D.W."/>
        </authorList>
    </citation>
    <scope>NUCLEOTIDE SEQUENCE [LARGE SCALE GENOMIC DNA]</scope>
    <source>
        <strain evidence="2">K84 / ATCC BAA-868</strain>
    </source>
</reference>
<protein>
    <submittedName>
        <fullName evidence="1">Uncharacterized protein</fullName>
    </submittedName>
</protein>
<gene>
    <name evidence="1" type="ordered locus">Arad_2976</name>
</gene>
<dbReference type="RefSeq" id="WP_012651809.1">
    <property type="nucleotide sequence ID" value="NC_011985.1"/>
</dbReference>
<dbReference type="EMBL" id="CP000628">
    <property type="protein sequence ID" value="ACM27034.1"/>
    <property type="molecule type" value="Genomic_DNA"/>
</dbReference>
<organism evidence="1 2">
    <name type="scientific">Rhizobium rhizogenes (strain K84 / ATCC BAA-868)</name>
    <name type="common">Agrobacterium radiobacter</name>
    <dbReference type="NCBI Taxonomy" id="311403"/>
    <lineage>
        <taxon>Bacteria</taxon>
        <taxon>Pseudomonadati</taxon>
        <taxon>Pseudomonadota</taxon>
        <taxon>Alphaproteobacteria</taxon>
        <taxon>Hyphomicrobiales</taxon>
        <taxon>Rhizobiaceae</taxon>
        <taxon>Rhizobium/Agrobacterium group</taxon>
        <taxon>Rhizobium</taxon>
    </lineage>
</organism>
<evidence type="ECO:0000313" key="2">
    <source>
        <dbReference type="Proteomes" id="UP000001600"/>
    </source>
</evidence>
<proteinExistence type="predicted"/>
<name>B9JH37_RHIR8</name>